<dbReference type="Proteomes" id="UP000548304">
    <property type="component" value="Unassembled WGS sequence"/>
</dbReference>
<protein>
    <submittedName>
        <fullName evidence="2">Uncharacterized protein</fullName>
    </submittedName>
</protein>
<comment type="caution">
    <text evidence="2">The sequence shown here is derived from an EMBL/GenBank/DDBJ whole genome shotgun (WGS) entry which is preliminary data.</text>
</comment>
<dbReference type="InterPro" id="IPR043762">
    <property type="entry name" value="DUF5708"/>
</dbReference>
<dbReference type="RefSeq" id="WP_179533933.1">
    <property type="nucleotide sequence ID" value="NZ_JACBYW010000001.1"/>
</dbReference>
<organism evidence="2 3">
    <name type="scientific">Actinopolyspora biskrensis</name>
    <dbReference type="NCBI Taxonomy" id="1470178"/>
    <lineage>
        <taxon>Bacteria</taxon>
        <taxon>Bacillati</taxon>
        <taxon>Actinomycetota</taxon>
        <taxon>Actinomycetes</taxon>
        <taxon>Actinopolysporales</taxon>
        <taxon>Actinopolysporaceae</taxon>
        <taxon>Actinopolyspora</taxon>
    </lineage>
</organism>
<keyword evidence="1" id="KW-0812">Transmembrane</keyword>
<dbReference type="AlphaFoldDB" id="A0A852YTG6"/>
<keyword evidence="1" id="KW-1133">Transmembrane helix</keyword>
<keyword evidence="1" id="KW-0472">Membrane</keyword>
<dbReference type="Pfam" id="PF18969">
    <property type="entry name" value="DUF5708"/>
    <property type="match status" value="1"/>
</dbReference>
<accession>A0A852YTG6</accession>
<gene>
    <name evidence="2" type="ORF">FHR84_000704</name>
</gene>
<name>A0A852YTG6_9ACTN</name>
<evidence type="ECO:0000313" key="2">
    <source>
        <dbReference type="EMBL" id="NYH77390.1"/>
    </source>
</evidence>
<proteinExistence type="predicted"/>
<keyword evidence="3" id="KW-1185">Reference proteome</keyword>
<feature type="transmembrane region" description="Helical" evidence="1">
    <location>
        <begin position="38"/>
        <end position="59"/>
    </location>
</feature>
<sequence>MSANVKSLFIGAVLLIAGLVLAFTARGVRLPVVAPDKVGVVLAVLGGIELVVTAGVMLLPPRSGDLGRE</sequence>
<reference evidence="2 3" key="1">
    <citation type="submission" date="2020-07" db="EMBL/GenBank/DDBJ databases">
        <title>Genomic Encyclopedia of Type Strains, Phase III (KMG-III): the genomes of soil and plant-associated and newly described type strains.</title>
        <authorList>
            <person name="Whitman W."/>
        </authorList>
    </citation>
    <scope>NUCLEOTIDE SEQUENCE [LARGE SCALE GENOMIC DNA]</scope>
    <source>
        <strain evidence="2 3">CECT 8576</strain>
    </source>
</reference>
<dbReference type="EMBL" id="JACBYW010000001">
    <property type="protein sequence ID" value="NYH77390.1"/>
    <property type="molecule type" value="Genomic_DNA"/>
</dbReference>
<evidence type="ECO:0000313" key="3">
    <source>
        <dbReference type="Proteomes" id="UP000548304"/>
    </source>
</evidence>
<evidence type="ECO:0000256" key="1">
    <source>
        <dbReference type="SAM" id="Phobius"/>
    </source>
</evidence>